<dbReference type="OrthoDB" id="9804822at2"/>
<comment type="caution">
    <text evidence="7">The sequence shown here is derived from an EMBL/GenBank/DDBJ whole genome shotgun (WGS) entry which is preliminary data.</text>
</comment>
<sequence>MSSVSVELVAVATVTLLAVMSPGPDFAFVVRQCLTRGPRAGYLGAVGIGLGIAVHVSYTLLGFGLLMAQHAWLVEVIRYLGAAYLIWLGIGALLPSCQKANSSPADQPRRSSDTWLLWQGVLCNALNPKAMLFVVALFSQVVSSNTAVSVQVGYGLFIALAHVAWFSLLSRLVATQGMQRRLKSFGRLLDKVVGACLVGLGIHMVASN</sequence>
<feature type="transmembrane region" description="Helical" evidence="6">
    <location>
        <begin position="42"/>
        <end position="64"/>
    </location>
</feature>
<keyword evidence="4 6" id="KW-1133">Transmembrane helix</keyword>
<dbReference type="STRING" id="626887.J057_10456"/>
<protein>
    <submittedName>
        <fullName evidence="7">LysE family translocator</fullName>
    </submittedName>
</protein>
<name>N6WW24_9GAMM</name>
<feature type="transmembrane region" description="Helical" evidence="6">
    <location>
        <begin position="76"/>
        <end position="94"/>
    </location>
</feature>
<accession>N6WW24</accession>
<evidence type="ECO:0000313" key="8">
    <source>
        <dbReference type="Proteomes" id="UP000013165"/>
    </source>
</evidence>
<feature type="transmembrane region" description="Helical" evidence="6">
    <location>
        <begin position="150"/>
        <end position="168"/>
    </location>
</feature>
<dbReference type="EMBL" id="APLQ01000011">
    <property type="protein sequence ID" value="ENO15766.1"/>
    <property type="molecule type" value="Genomic_DNA"/>
</dbReference>
<organism evidence="7 8">
    <name type="scientific">Marinobacter nanhaiticus D15-8W</name>
    <dbReference type="NCBI Taxonomy" id="626887"/>
    <lineage>
        <taxon>Bacteria</taxon>
        <taxon>Pseudomonadati</taxon>
        <taxon>Pseudomonadota</taxon>
        <taxon>Gammaproteobacteria</taxon>
        <taxon>Pseudomonadales</taxon>
        <taxon>Marinobacteraceae</taxon>
        <taxon>Marinobacter</taxon>
    </lineage>
</organism>
<feature type="transmembrane region" description="Helical" evidence="6">
    <location>
        <begin position="115"/>
        <end position="138"/>
    </location>
</feature>
<dbReference type="Pfam" id="PF01810">
    <property type="entry name" value="LysE"/>
    <property type="match status" value="1"/>
</dbReference>
<keyword evidence="5 6" id="KW-0472">Membrane</keyword>
<evidence type="ECO:0000256" key="4">
    <source>
        <dbReference type="ARBA" id="ARBA00022989"/>
    </source>
</evidence>
<keyword evidence="8" id="KW-1185">Reference proteome</keyword>
<dbReference type="PATRIC" id="fig|626887.3.peg.2094"/>
<feature type="transmembrane region" description="Helical" evidence="6">
    <location>
        <begin position="6"/>
        <end position="30"/>
    </location>
</feature>
<proteinExistence type="predicted"/>
<dbReference type="Proteomes" id="UP000013165">
    <property type="component" value="Unassembled WGS sequence"/>
</dbReference>
<evidence type="ECO:0000256" key="5">
    <source>
        <dbReference type="ARBA" id="ARBA00023136"/>
    </source>
</evidence>
<dbReference type="PANTHER" id="PTHR30086">
    <property type="entry name" value="ARGININE EXPORTER PROTEIN ARGO"/>
    <property type="match status" value="1"/>
</dbReference>
<evidence type="ECO:0000256" key="6">
    <source>
        <dbReference type="SAM" id="Phobius"/>
    </source>
</evidence>
<evidence type="ECO:0000313" key="7">
    <source>
        <dbReference type="EMBL" id="ENO15766.1"/>
    </source>
</evidence>
<dbReference type="HOGENOM" id="CLU_079569_0_1_6"/>
<evidence type="ECO:0000256" key="2">
    <source>
        <dbReference type="ARBA" id="ARBA00022475"/>
    </source>
</evidence>
<dbReference type="GO" id="GO:0015171">
    <property type="term" value="F:amino acid transmembrane transporter activity"/>
    <property type="evidence" value="ECO:0007669"/>
    <property type="project" value="TreeGrafter"/>
</dbReference>
<comment type="subcellular location">
    <subcellularLocation>
        <location evidence="1">Cell membrane</location>
        <topology evidence="1">Multi-pass membrane protein</topology>
    </subcellularLocation>
</comment>
<gene>
    <name evidence="7" type="ORF">J057_10456</name>
</gene>
<dbReference type="eggNOG" id="COG1280">
    <property type="taxonomic scope" value="Bacteria"/>
</dbReference>
<evidence type="ECO:0000256" key="3">
    <source>
        <dbReference type="ARBA" id="ARBA00022692"/>
    </source>
</evidence>
<dbReference type="PANTHER" id="PTHR30086:SF21">
    <property type="entry name" value="TRANSPORT PROTEIN"/>
    <property type="match status" value="1"/>
</dbReference>
<keyword evidence="2" id="KW-1003">Cell membrane</keyword>
<reference evidence="7 8" key="1">
    <citation type="journal article" date="2013" name="Genome Announc.">
        <title>Genome Sequence of the Polycyclic Aromatic Hydrocarbon-Degrading Bacterium Strain Marinobacter nanhaiticus D15-8WT.</title>
        <authorList>
            <person name="Cui Z."/>
            <person name="Gao W."/>
            <person name="Li Q."/>
            <person name="Xu G."/>
            <person name="Zheng L."/>
        </authorList>
    </citation>
    <scope>NUCLEOTIDE SEQUENCE [LARGE SCALE GENOMIC DNA]</scope>
    <source>
        <strain evidence="7 8">D15-8W</strain>
    </source>
</reference>
<dbReference type="GO" id="GO:0005886">
    <property type="term" value="C:plasma membrane"/>
    <property type="evidence" value="ECO:0007669"/>
    <property type="project" value="UniProtKB-SubCell"/>
</dbReference>
<keyword evidence="3 6" id="KW-0812">Transmembrane</keyword>
<dbReference type="InterPro" id="IPR001123">
    <property type="entry name" value="LeuE-type"/>
</dbReference>
<dbReference type="AlphaFoldDB" id="N6WW24"/>
<dbReference type="RefSeq" id="WP_004580056.1">
    <property type="nucleotide sequence ID" value="NZ_AP028878.1"/>
</dbReference>
<dbReference type="PIRSF" id="PIRSF006324">
    <property type="entry name" value="LeuE"/>
    <property type="match status" value="1"/>
</dbReference>
<evidence type="ECO:0000256" key="1">
    <source>
        <dbReference type="ARBA" id="ARBA00004651"/>
    </source>
</evidence>